<comment type="cofactor">
    <cofactor evidence="1">
        <name>FMN</name>
        <dbReference type="ChEBI" id="CHEBI:58210"/>
    </cofactor>
</comment>
<evidence type="ECO:0000256" key="5">
    <source>
        <dbReference type="ARBA" id="ARBA00022857"/>
    </source>
</evidence>
<dbReference type="Gene3D" id="3.40.109.10">
    <property type="entry name" value="NADH Oxidase"/>
    <property type="match status" value="1"/>
</dbReference>
<evidence type="ECO:0000259" key="8">
    <source>
        <dbReference type="Pfam" id="PF00881"/>
    </source>
</evidence>
<dbReference type="Proteomes" id="UP001162029">
    <property type="component" value="Unassembled WGS sequence"/>
</dbReference>
<dbReference type="InterPro" id="IPR052530">
    <property type="entry name" value="NAD(P)H_nitroreductase"/>
</dbReference>
<evidence type="ECO:0000256" key="2">
    <source>
        <dbReference type="ARBA" id="ARBA00007118"/>
    </source>
</evidence>
<organism evidence="9 10">
    <name type="scientific">Peronospora destructor</name>
    <dbReference type="NCBI Taxonomy" id="86335"/>
    <lineage>
        <taxon>Eukaryota</taxon>
        <taxon>Sar</taxon>
        <taxon>Stramenopiles</taxon>
        <taxon>Oomycota</taxon>
        <taxon>Peronosporomycetes</taxon>
        <taxon>Peronosporales</taxon>
        <taxon>Peronosporaceae</taxon>
        <taxon>Peronospora</taxon>
    </lineage>
</organism>
<dbReference type="InterPro" id="IPR029479">
    <property type="entry name" value="Nitroreductase"/>
</dbReference>
<evidence type="ECO:0000256" key="3">
    <source>
        <dbReference type="ARBA" id="ARBA00022630"/>
    </source>
</evidence>
<dbReference type="GO" id="GO:0016491">
    <property type="term" value="F:oxidoreductase activity"/>
    <property type="evidence" value="ECO:0007669"/>
    <property type="project" value="UniProtKB-KW"/>
</dbReference>
<accession>A0AAV0V428</accession>
<name>A0AAV0V428_9STRA</name>
<comment type="similarity">
    <text evidence="2">Belongs to the nitroreductase family.</text>
</comment>
<evidence type="ECO:0000256" key="1">
    <source>
        <dbReference type="ARBA" id="ARBA00001917"/>
    </source>
</evidence>
<evidence type="ECO:0000256" key="6">
    <source>
        <dbReference type="ARBA" id="ARBA00023002"/>
    </source>
</evidence>
<dbReference type="EMBL" id="CANTFM010001994">
    <property type="protein sequence ID" value="CAI5743921.1"/>
    <property type="molecule type" value="Genomic_DNA"/>
</dbReference>
<keyword evidence="4" id="KW-0288">FMN</keyword>
<proteinExistence type="inferred from homology"/>
<dbReference type="PANTHER" id="PTHR43821:SF1">
    <property type="entry name" value="NAD(P)H NITROREDUCTASE YDJA-RELATED"/>
    <property type="match status" value="1"/>
</dbReference>
<dbReference type="InterPro" id="IPR026021">
    <property type="entry name" value="YdjA-like"/>
</dbReference>
<comment type="caution">
    <text evidence="9">The sequence shown here is derived from an EMBL/GenBank/DDBJ whole genome shotgun (WGS) entry which is preliminary data.</text>
</comment>
<evidence type="ECO:0000313" key="10">
    <source>
        <dbReference type="Proteomes" id="UP001162029"/>
    </source>
</evidence>
<evidence type="ECO:0000256" key="4">
    <source>
        <dbReference type="ARBA" id="ARBA00022643"/>
    </source>
</evidence>
<sequence>MISLETWTSLAIVSTATSLGLALYALKLRAEIAASTSSNKTTIKIATKTITRNSDKLWNVEELIAKRRSIFPPSYDCEGCVPREILDKMLESANWAPTHGRTEPWRFVVFETHEKRRELGQILANVYKNAVPAEKFLETQYKKFVANCMTSSHVIAICMKRQKSGKIPEWEEMCSVACAVQNMHLVATAYNIGAYWSSGSPITMSQEMKDHLQLSGADKCLGLFYVGVPKADAKIAKGVRKPIEEKVTWV</sequence>
<gene>
    <name evidence="9" type="ORF">PDE001_LOCUS9104</name>
</gene>
<dbReference type="AlphaFoldDB" id="A0AAV0V428"/>
<keyword evidence="5" id="KW-0521">NADP</keyword>
<evidence type="ECO:0000313" key="9">
    <source>
        <dbReference type="EMBL" id="CAI5743921.1"/>
    </source>
</evidence>
<dbReference type="CDD" id="cd02135">
    <property type="entry name" value="YdjA-like"/>
    <property type="match status" value="1"/>
</dbReference>
<keyword evidence="7" id="KW-0520">NAD</keyword>
<dbReference type="Pfam" id="PF00881">
    <property type="entry name" value="Nitroreductase"/>
    <property type="match status" value="1"/>
</dbReference>
<dbReference type="SUPFAM" id="SSF55469">
    <property type="entry name" value="FMN-dependent nitroreductase-like"/>
    <property type="match status" value="1"/>
</dbReference>
<reference evidence="9" key="1">
    <citation type="submission" date="2022-12" db="EMBL/GenBank/DDBJ databases">
        <authorList>
            <person name="Webb A."/>
        </authorList>
    </citation>
    <scope>NUCLEOTIDE SEQUENCE</scope>
    <source>
        <strain evidence="9">Pd1</strain>
    </source>
</reference>
<dbReference type="InterPro" id="IPR000415">
    <property type="entry name" value="Nitroreductase-like"/>
</dbReference>
<feature type="domain" description="Nitroreductase" evidence="8">
    <location>
        <begin position="64"/>
        <end position="227"/>
    </location>
</feature>
<evidence type="ECO:0000256" key="7">
    <source>
        <dbReference type="ARBA" id="ARBA00023027"/>
    </source>
</evidence>
<keyword evidence="10" id="KW-1185">Reference proteome</keyword>
<keyword evidence="3" id="KW-0285">Flavoprotein</keyword>
<protein>
    <recommendedName>
        <fullName evidence="8">Nitroreductase domain-containing protein</fullName>
    </recommendedName>
</protein>
<dbReference type="PANTHER" id="PTHR43821">
    <property type="entry name" value="NAD(P)H NITROREDUCTASE YDJA-RELATED"/>
    <property type="match status" value="1"/>
</dbReference>
<keyword evidence="6" id="KW-0560">Oxidoreductase</keyword>